<evidence type="ECO:0000313" key="7">
    <source>
        <dbReference type="EMBL" id="KAH6594198.1"/>
    </source>
</evidence>
<dbReference type="Gene3D" id="2.60.40.3960">
    <property type="entry name" value="Velvet domain"/>
    <property type="match status" value="1"/>
</dbReference>
<reference evidence="7 8" key="1">
    <citation type="submission" date="2021-02" db="EMBL/GenBank/DDBJ databases">
        <title>Variation within the Batrachochytrium salamandrivorans European outbreak.</title>
        <authorList>
            <person name="Kelly M."/>
            <person name="Pasmans F."/>
            <person name="Shea T.P."/>
            <person name="Munoz J.F."/>
            <person name="Carranza S."/>
            <person name="Cuomo C.A."/>
            <person name="Martel A."/>
        </authorList>
    </citation>
    <scope>NUCLEOTIDE SEQUENCE [LARGE SCALE GENOMIC DNA]</scope>
    <source>
        <strain evidence="7 8">AMFP18/2</strain>
    </source>
</reference>
<dbReference type="PANTHER" id="PTHR33572:SF18">
    <property type="entry name" value="SPORE DEVELOPMENT REGULATOR VOSA"/>
    <property type="match status" value="1"/>
</dbReference>
<dbReference type="InterPro" id="IPR037525">
    <property type="entry name" value="Velvet_dom"/>
</dbReference>
<proteinExistence type="predicted"/>
<evidence type="ECO:0000256" key="3">
    <source>
        <dbReference type="ARBA" id="ARBA00023163"/>
    </source>
</evidence>
<dbReference type="PANTHER" id="PTHR33572">
    <property type="entry name" value="SPORE DEVELOPMENT REGULATOR VOSA"/>
    <property type="match status" value="1"/>
</dbReference>
<comment type="subcellular location">
    <subcellularLocation>
        <location evidence="1">Nucleus</location>
    </subcellularLocation>
</comment>
<dbReference type="PROSITE" id="PS51821">
    <property type="entry name" value="VELVET"/>
    <property type="match status" value="1"/>
</dbReference>
<feature type="compositionally biased region" description="Low complexity" evidence="5">
    <location>
        <begin position="219"/>
        <end position="238"/>
    </location>
</feature>
<dbReference type="InterPro" id="IPR038491">
    <property type="entry name" value="Velvet_dom_sf"/>
</dbReference>
<evidence type="ECO:0000256" key="1">
    <source>
        <dbReference type="ARBA" id="ARBA00004123"/>
    </source>
</evidence>
<accession>A0ABQ8F8U2</accession>
<comment type="caution">
    <text evidence="7">The sequence shown here is derived from an EMBL/GenBank/DDBJ whole genome shotgun (WGS) entry which is preliminary data.</text>
</comment>
<feature type="domain" description="Velvet" evidence="6">
    <location>
        <begin position="104"/>
        <end position="416"/>
    </location>
</feature>
<evidence type="ECO:0000256" key="5">
    <source>
        <dbReference type="SAM" id="MobiDB-lite"/>
    </source>
</evidence>
<dbReference type="Proteomes" id="UP001648503">
    <property type="component" value="Unassembled WGS sequence"/>
</dbReference>
<keyword evidence="2" id="KW-0805">Transcription regulation</keyword>
<keyword evidence="3" id="KW-0804">Transcription</keyword>
<evidence type="ECO:0000256" key="4">
    <source>
        <dbReference type="ARBA" id="ARBA00023242"/>
    </source>
</evidence>
<keyword evidence="8" id="KW-1185">Reference proteome</keyword>
<feature type="region of interest" description="Disordered" evidence="5">
    <location>
        <begin position="50"/>
        <end position="81"/>
    </location>
</feature>
<dbReference type="Pfam" id="PF11754">
    <property type="entry name" value="Velvet"/>
    <property type="match status" value="1"/>
</dbReference>
<dbReference type="InterPro" id="IPR021740">
    <property type="entry name" value="Velvet"/>
</dbReference>
<keyword evidence="4" id="KW-0539">Nucleus</keyword>
<sequence>MSSHKEAESISNMPWLSKRFTGPMTVSTTAITKPVARAMETATAAEATATEAGADSFSHQANTDYHHSSMTNGNTGTNDIHDYNHQQQELHQSQQQQQQQHNPVAIIDTGYYADIVQQPVRVRCSEYYNNGTVPYSIEPCIAVQLHRKAQLDILGSSHNTIQNTSLLVARAYLTSSDGCSDRSYFVRPLEIKVQQKVTPDHPLSKPEVMEQHYLSLQQQLNTSQQQQESSSSSSLVEQHIPHNQHSVPLSHRYKYPSSPFRRLQSTQAIRDHPSTPLVDASHPLQQSLISTSNQESTHISPPFPSSGINTLASLDFKTSHHPQPLSHEAPNSTDPADADHCPNSKRSVWTDITHRVLQLPFPSAPTASLFGSQTTAADISTGEDGSRGVFFFFSDIGIRVPGQFKLRIVISRMPQE</sequence>
<feature type="region of interest" description="Disordered" evidence="5">
    <location>
        <begin position="219"/>
        <end position="257"/>
    </location>
</feature>
<organism evidence="7 8">
    <name type="scientific">Batrachochytrium salamandrivorans</name>
    <dbReference type="NCBI Taxonomy" id="1357716"/>
    <lineage>
        <taxon>Eukaryota</taxon>
        <taxon>Fungi</taxon>
        <taxon>Fungi incertae sedis</taxon>
        <taxon>Chytridiomycota</taxon>
        <taxon>Chytridiomycota incertae sedis</taxon>
        <taxon>Chytridiomycetes</taxon>
        <taxon>Rhizophydiales</taxon>
        <taxon>Rhizophydiales incertae sedis</taxon>
        <taxon>Batrachochytrium</taxon>
    </lineage>
</organism>
<name>A0ABQ8F8U2_9FUNG</name>
<feature type="region of interest" description="Disordered" evidence="5">
    <location>
        <begin position="317"/>
        <end position="345"/>
    </location>
</feature>
<evidence type="ECO:0000313" key="8">
    <source>
        <dbReference type="Proteomes" id="UP001648503"/>
    </source>
</evidence>
<protein>
    <recommendedName>
        <fullName evidence="6">Velvet domain-containing protein</fullName>
    </recommendedName>
</protein>
<evidence type="ECO:0000256" key="2">
    <source>
        <dbReference type="ARBA" id="ARBA00023015"/>
    </source>
</evidence>
<gene>
    <name evidence="7" type="ORF">BASA50_006789</name>
</gene>
<feature type="compositionally biased region" description="Polar residues" evidence="5">
    <location>
        <begin position="57"/>
        <end position="78"/>
    </location>
</feature>
<evidence type="ECO:0000259" key="6">
    <source>
        <dbReference type="PROSITE" id="PS51821"/>
    </source>
</evidence>
<dbReference type="EMBL" id="JAFCIX010000338">
    <property type="protein sequence ID" value="KAH6594198.1"/>
    <property type="molecule type" value="Genomic_DNA"/>
</dbReference>